<reference evidence="2 3" key="1">
    <citation type="submission" date="2018-03" db="EMBL/GenBank/DDBJ databases">
        <title>Genomic Encyclopedia of Archaeal and Bacterial Type Strains, Phase II (KMG-II): from individual species to whole genera.</title>
        <authorList>
            <person name="Goeker M."/>
        </authorList>
    </citation>
    <scope>NUCLEOTIDE SEQUENCE [LARGE SCALE GENOMIC DNA]</scope>
    <source>
        <strain evidence="2 3">DSM 100673</strain>
    </source>
</reference>
<dbReference type="Gene3D" id="3.20.20.140">
    <property type="entry name" value="Metal-dependent hydrolases"/>
    <property type="match status" value="1"/>
</dbReference>
<dbReference type="InterPro" id="IPR011059">
    <property type="entry name" value="Metal-dep_hydrolase_composite"/>
</dbReference>
<dbReference type="PANTHER" id="PTHR11647:SF1">
    <property type="entry name" value="COLLAPSIN RESPONSE MEDIATOR PROTEIN"/>
    <property type="match status" value="1"/>
</dbReference>
<dbReference type="InterPro" id="IPR032466">
    <property type="entry name" value="Metal_Hydrolase"/>
</dbReference>
<sequence>MPKLKPLGSASYAMVVFLCGGSSLFAQTYDVAIMNGRVMDPETGYDQVANVGISDGWIVKITTDPIEGTDVIDATDHVVAPGFIDSHTHSSQKYALNMSMMDGVTSAYDGEVGAVHIADWYAREEGKWSINYGTCVSHELARMVVLDGLTIDQPSDATEVFDLRALASAEDGVADWSVTRANIEQLNQIMAIIDKGLQEGALCAGSTVGYAGTGISTYEQFELQRTAARYGRATGVHGRFHTSSQNPEAPLGFDEVFTNAYLLDAPLLYSHNNDYGWWEIEEKLQLARAKGLNMWSEYYPYTAGSTSIASDQLKPEAIGALGLEYKDIMYDPSEDKFLTDEEYASISADDPGRAVIVFNPAREEWLPQWLRVPHMVVASDSMWHSEDLGADGDHTEFAGHPRTSGSHSTVLKLARDNDVELMFTLSQLSYWPALHMGGTGVKFLDVRGRMQEGMAADIVIFDPETVAPGSDYKAKMQGTPPIGIPHVIVNGVFTKRDNEPTGELPGQPMRFPVEDAPRQVKVDTQVWLNTFTLQDGALDGVGPSFGKGD</sequence>
<dbReference type="GO" id="GO:0016811">
    <property type="term" value="F:hydrolase activity, acting on carbon-nitrogen (but not peptide) bonds, in linear amides"/>
    <property type="evidence" value="ECO:0007669"/>
    <property type="project" value="InterPro"/>
</dbReference>
<protein>
    <submittedName>
        <fullName evidence="2">N-acyl-D-aspartate/D-glutamate deacylase</fullName>
    </submittedName>
</protein>
<accession>A0A2P8F6D9</accession>
<dbReference type="RefSeq" id="WP_207797111.1">
    <property type="nucleotide sequence ID" value="NZ_PYGJ01000019.1"/>
</dbReference>
<keyword evidence="1" id="KW-0732">Signal</keyword>
<feature type="signal peptide" evidence="1">
    <location>
        <begin position="1"/>
        <end position="28"/>
    </location>
</feature>
<dbReference type="PANTHER" id="PTHR11647">
    <property type="entry name" value="HYDRANTOINASE/DIHYDROPYRIMIDINASE FAMILY MEMBER"/>
    <property type="match status" value="1"/>
</dbReference>
<feature type="chain" id="PRO_5015203972" evidence="1">
    <location>
        <begin position="29"/>
        <end position="549"/>
    </location>
</feature>
<gene>
    <name evidence="2" type="ORF">CLV88_11952</name>
</gene>
<evidence type="ECO:0000313" key="2">
    <source>
        <dbReference type="EMBL" id="PSL17281.1"/>
    </source>
</evidence>
<dbReference type="InterPro" id="IPR050378">
    <property type="entry name" value="Metallo-dep_Hydrolases_sf"/>
</dbReference>
<dbReference type="EMBL" id="PYGJ01000019">
    <property type="protein sequence ID" value="PSL17281.1"/>
    <property type="molecule type" value="Genomic_DNA"/>
</dbReference>
<proteinExistence type="predicted"/>
<dbReference type="SUPFAM" id="SSF51338">
    <property type="entry name" value="Composite domain of metallo-dependent hydrolases"/>
    <property type="match status" value="1"/>
</dbReference>
<dbReference type="Proteomes" id="UP000240418">
    <property type="component" value="Unassembled WGS sequence"/>
</dbReference>
<evidence type="ECO:0000256" key="1">
    <source>
        <dbReference type="SAM" id="SignalP"/>
    </source>
</evidence>
<dbReference type="AlphaFoldDB" id="A0A2P8F6D9"/>
<dbReference type="Gene3D" id="3.30.1490.130">
    <property type="entry name" value="D-aminoacylase. Domain 3"/>
    <property type="match status" value="1"/>
</dbReference>
<name>A0A2P8F6D9_9RHOB</name>
<dbReference type="SUPFAM" id="SSF51556">
    <property type="entry name" value="Metallo-dependent hydrolases"/>
    <property type="match status" value="1"/>
</dbReference>
<evidence type="ECO:0000313" key="3">
    <source>
        <dbReference type="Proteomes" id="UP000240418"/>
    </source>
</evidence>
<comment type="caution">
    <text evidence="2">The sequence shown here is derived from an EMBL/GenBank/DDBJ whole genome shotgun (WGS) entry which is preliminary data.</text>
</comment>
<dbReference type="InterPro" id="IPR023100">
    <property type="entry name" value="D-aminoacylase_insert_dom_sf"/>
</dbReference>
<organism evidence="2 3">
    <name type="scientific">Shimia abyssi</name>
    <dbReference type="NCBI Taxonomy" id="1662395"/>
    <lineage>
        <taxon>Bacteria</taxon>
        <taxon>Pseudomonadati</taxon>
        <taxon>Pseudomonadota</taxon>
        <taxon>Alphaproteobacteria</taxon>
        <taxon>Rhodobacterales</taxon>
        <taxon>Roseobacteraceae</taxon>
    </lineage>
</organism>
<keyword evidence="3" id="KW-1185">Reference proteome</keyword>
<dbReference type="Gene3D" id="2.30.40.10">
    <property type="entry name" value="Urease, subunit C, domain 1"/>
    <property type="match status" value="1"/>
</dbReference>